<evidence type="ECO:0008006" key="3">
    <source>
        <dbReference type="Google" id="ProtNLM"/>
    </source>
</evidence>
<gene>
    <name evidence="1" type="ORF">V6N12_049212</name>
</gene>
<accession>A0ABR2EJJ2</accession>
<dbReference type="Proteomes" id="UP001472677">
    <property type="component" value="Unassembled WGS sequence"/>
</dbReference>
<keyword evidence="2" id="KW-1185">Reference proteome</keyword>
<reference evidence="1 2" key="1">
    <citation type="journal article" date="2024" name="G3 (Bethesda)">
        <title>Genome assembly of Hibiscus sabdariffa L. provides insights into metabolisms of medicinal natural products.</title>
        <authorList>
            <person name="Kim T."/>
        </authorList>
    </citation>
    <scope>NUCLEOTIDE SEQUENCE [LARGE SCALE GENOMIC DNA]</scope>
    <source>
        <strain evidence="1">TK-2024</strain>
        <tissue evidence="1">Old leaves</tissue>
    </source>
</reference>
<evidence type="ECO:0000313" key="1">
    <source>
        <dbReference type="EMBL" id="KAK8562164.1"/>
    </source>
</evidence>
<name>A0ABR2EJJ2_9ROSI</name>
<proteinExistence type="predicted"/>
<protein>
    <recommendedName>
        <fullName evidence="3">RNase H type-1 domain-containing protein</fullName>
    </recommendedName>
</protein>
<evidence type="ECO:0000313" key="2">
    <source>
        <dbReference type="Proteomes" id="UP001472677"/>
    </source>
</evidence>
<organism evidence="1 2">
    <name type="scientific">Hibiscus sabdariffa</name>
    <name type="common">roselle</name>
    <dbReference type="NCBI Taxonomy" id="183260"/>
    <lineage>
        <taxon>Eukaryota</taxon>
        <taxon>Viridiplantae</taxon>
        <taxon>Streptophyta</taxon>
        <taxon>Embryophyta</taxon>
        <taxon>Tracheophyta</taxon>
        <taxon>Spermatophyta</taxon>
        <taxon>Magnoliopsida</taxon>
        <taxon>eudicotyledons</taxon>
        <taxon>Gunneridae</taxon>
        <taxon>Pentapetalae</taxon>
        <taxon>rosids</taxon>
        <taxon>malvids</taxon>
        <taxon>Malvales</taxon>
        <taxon>Malvaceae</taxon>
        <taxon>Malvoideae</taxon>
        <taxon>Hibiscus</taxon>
    </lineage>
</organism>
<sequence length="96" mass="10600">MGSIGGVIRGSSGEWIVGLESSSILIVRAICSLHNCAWYTDLFWIPRECNMVADALSKIITPQPYLLLLHDSAPTVVQSLLERDAHGPPYRRHVLS</sequence>
<dbReference type="EMBL" id="JBBPBM010000013">
    <property type="protein sequence ID" value="KAK8562164.1"/>
    <property type="molecule type" value="Genomic_DNA"/>
</dbReference>
<comment type="caution">
    <text evidence="1">The sequence shown here is derived from an EMBL/GenBank/DDBJ whole genome shotgun (WGS) entry which is preliminary data.</text>
</comment>